<accession>A0A817LGB4</accession>
<proteinExistence type="predicted"/>
<gene>
    <name evidence="1" type="ORF">TIS948_LOCUS1619</name>
</gene>
<name>A0A817LGB4_9BILA</name>
<organism evidence="1 2">
    <name type="scientific">Rotaria socialis</name>
    <dbReference type="NCBI Taxonomy" id="392032"/>
    <lineage>
        <taxon>Eukaryota</taxon>
        <taxon>Metazoa</taxon>
        <taxon>Spiralia</taxon>
        <taxon>Gnathifera</taxon>
        <taxon>Rotifera</taxon>
        <taxon>Eurotatoria</taxon>
        <taxon>Bdelloidea</taxon>
        <taxon>Philodinida</taxon>
        <taxon>Philodinidae</taxon>
        <taxon>Rotaria</taxon>
    </lineage>
</organism>
<comment type="caution">
    <text evidence="1">The sequence shown here is derived from an EMBL/GenBank/DDBJ whole genome shotgun (WGS) entry which is preliminary data.</text>
</comment>
<evidence type="ECO:0000313" key="1">
    <source>
        <dbReference type="EMBL" id="CAF3004222.1"/>
    </source>
</evidence>
<dbReference type="Proteomes" id="UP000663825">
    <property type="component" value="Unassembled WGS sequence"/>
</dbReference>
<protein>
    <submittedName>
        <fullName evidence="1">Uncharacterized protein</fullName>
    </submittedName>
</protein>
<evidence type="ECO:0000313" key="2">
    <source>
        <dbReference type="Proteomes" id="UP000663825"/>
    </source>
</evidence>
<sequence>MTTDKRKRIQCIDSYDFETFARVHLPKHLADTLLVDIGITSYSGFIQCDDLSDELLSVHDCLNDKDRLRLFLYNNTVSSSSPNEVKKGVLRELNIFREECKKKINNRKANGINSGSSSSQAEHELNNSSKRLKIHYDFYQTPACRTRTNDIMDEDKFKYREKPIANGDSGTDWSFHQEEMLSIEKQSNDLNIVDNVTVKEATHIYVTQQRIHHFFYHHMFIKSEDFHKFVFLLQSKLGWHLEQLYQYIMKTRTRKIWFDQFINEFHKIDMKNQNMEKKVEWLVYLIQTTKYKPSGYSDG</sequence>
<dbReference type="OrthoDB" id="10060721at2759"/>
<dbReference type="EMBL" id="CAJNXB010000047">
    <property type="protein sequence ID" value="CAF3004222.1"/>
    <property type="molecule type" value="Genomic_DNA"/>
</dbReference>
<reference evidence="1" key="1">
    <citation type="submission" date="2021-02" db="EMBL/GenBank/DDBJ databases">
        <authorList>
            <person name="Nowell W R."/>
        </authorList>
    </citation>
    <scope>NUCLEOTIDE SEQUENCE</scope>
</reference>
<dbReference type="AlphaFoldDB" id="A0A817LGB4"/>